<dbReference type="InterPro" id="IPR052159">
    <property type="entry name" value="Competence_DNA_uptake"/>
</dbReference>
<dbReference type="SUPFAM" id="SSF56281">
    <property type="entry name" value="Metallo-hydrolase/oxidoreductase"/>
    <property type="match status" value="1"/>
</dbReference>
<dbReference type="PANTHER" id="PTHR30619">
    <property type="entry name" value="DNA INTERNALIZATION/COMPETENCE PROTEIN COMEC/REC2"/>
    <property type="match status" value="1"/>
</dbReference>
<evidence type="ECO:0008006" key="3">
    <source>
        <dbReference type="Google" id="ProtNLM"/>
    </source>
</evidence>
<evidence type="ECO:0000313" key="2">
    <source>
        <dbReference type="Proteomes" id="UP000730739"/>
    </source>
</evidence>
<dbReference type="InterPro" id="IPR036866">
    <property type="entry name" value="RibonucZ/Hydroxyglut_hydro"/>
</dbReference>
<accession>A0ABS4R070</accession>
<dbReference type="RefSeq" id="WP_028002645.1">
    <property type="nucleotide sequence ID" value="NZ_JAGILA010000003.1"/>
</dbReference>
<dbReference type="Gene3D" id="3.60.15.10">
    <property type="entry name" value="Ribonuclease Z/Hydroxyacylglutathione hydrolase-like"/>
    <property type="match status" value="2"/>
</dbReference>
<evidence type="ECO:0000313" key="1">
    <source>
        <dbReference type="EMBL" id="MBP2236301.1"/>
    </source>
</evidence>
<name>A0ABS4R070_9HYPH</name>
<sequence length="533" mass="59471">MARLTPSAGSILVRMYRQGHGDCFLMAFPGDDGAPRYVLIDCGLKKKSEINADWPIEKIIKDIGEATDNHIHVVVVTHEHEDHVSGFLARSVDDPTAKAWDSIVIDEVWLAWTEDRNDELANQLRKRFEDTLLALIGLTGDPSGNALRSGLGFIGEALAFHTGEEDVGIEVTIRAAQLQSTDPNLSLREAQQMAIAGVSNKKAIKFIRDHAEKGVNFLRPDKGPYEVPGVSGLRVFALGPPRDAALLLSLDPQGAEEFRMGMVSDRESRTLLAAYEEDSTTDRPFGRRYGLQISEIAGAASDEASQFFISHYGLKATPSMRRSGRRHLPRAPHPNDWRRIDDDWLGTADELALRLNSEVNNTSLVLAFELPNTGKVLLFAGDAQRGSWVSWSKLSWRPDAPANAITARDLLSRCVLYKVGHHGSHNATLNGAASDDYANLSWMAQDEFREEFTAMIPANEPWALDLKPVPWRHPLKAIYNALQKKARGRVLQSDKGAPIRPDDVSEAEWANFSKRTKTKDHYFEYEIHDSWYQ</sequence>
<dbReference type="PANTHER" id="PTHR30619:SF1">
    <property type="entry name" value="RECOMBINATION PROTEIN 2"/>
    <property type="match status" value="1"/>
</dbReference>
<proteinExistence type="predicted"/>
<organism evidence="1 2">
    <name type="scientific">Sinorhizobium kostiense</name>
    <dbReference type="NCBI Taxonomy" id="76747"/>
    <lineage>
        <taxon>Bacteria</taxon>
        <taxon>Pseudomonadati</taxon>
        <taxon>Pseudomonadota</taxon>
        <taxon>Alphaproteobacteria</taxon>
        <taxon>Hyphomicrobiales</taxon>
        <taxon>Rhizobiaceae</taxon>
        <taxon>Sinorhizobium/Ensifer group</taxon>
        <taxon>Sinorhizobium</taxon>
    </lineage>
</organism>
<dbReference type="EMBL" id="JAGILA010000003">
    <property type="protein sequence ID" value="MBP2236301.1"/>
    <property type="molecule type" value="Genomic_DNA"/>
</dbReference>
<dbReference type="Proteomes" id="UP000730739">
    <property type="component" value="Unassembled WGS sequence"/>
</dbReference>
<protein>
    <recommendedName>
        <fullName evidence="3">Metallo-beta-lactamase domain-containing protein</fullName>
    </recommendedName>
</protein>
<comment type="caution">
    <text evidence="1">The sequence shown here is derived from an EMBL/GenBank/DDBJ whole genome shotgun (WGS) entry which is preliminary data.</text>
</comment>
<keyword evidence="2" id="KW-1185">Reference proteome</keyword>
<reference evidence="1 2" key="1">
    <citation type="submission" date="2021-03" db="EMBL/GenBank/DDBJ databases">
        <title>Genomic Encyclopedia of Type Strains, Phase IV (KMG-IV): sequencing the most valuable type-strain genomes for metagenomic binning, comparative biology and taxonomic classification.</title>
        <authorList>
            <person name="Goeker M."/>
        </authorList>
    </citation>
    <scope>NUCLEOTIDE SEQUENCE [LARGE SCALE GENOMIC DNA]</scope>
    <source>
        <strain evidence="1 2">DSM 13372</strain>
    </source>
</reference>
<gene>
    <name evidence="1" type="ORF">J2Z31_002815</name>
</gene>